<dbReference type="GO" id="GO:0030246">
    <property type="term" value="F:carbohydrate binding"/>
    <property type="evidence" value="ECO:0007669"/>
    <property type="project" value="UniProtKB-UniRule"/>
</dbReference>
<evidence type="ECO:0000256" key="2">
    <source>
        <dbReference type="ARBA" id="ARBA00005866"/>
    </source>
</evidence>
<dbReference type="Pfam" id="PF01263">
    <property type="entry name" value="Aldose_epim"/>
    <property type="match status" value="1"/>
</dbReference>
<dbReference type="RefSeq" id="WP_071522952.1">
    <property type="nucleotide sequence ID" value="NZ_JACDXE010000002.1"/>
</dbReference>
<keyword evidence="3 4" id="KW-0413">Isomerase</keyword>
<dbReference type="EMBL" id="KP660317">
    <property type="protein sequence ID" value="AMK08156.1"/>
    <property type="molecule type" value="Genomic_DNA"/>
</dbReference>
<name>A0A126QH80_PASMD</name>
<feature type="active site" evidence="5">
    <location>
        <position position="250"/>
    </location>
</feature>
<accession>A0A126QH80</accession>
<dbReference type="PIRSF" id="PIRSF016020">
    <property type="entry name" value="PHexose_mutarotase"/>
    <property type="match status" value="1"/>
</dbReference>
<feature type="active site" evidence="5">
    <location>
        <position position="152"/>
    </location>
</feature>
<comment type="catalytic activity">
    <reaction evidence="1">
        <text>alpha-D-glucose 6-phosphate = beta-D-glucose 6-phosphate</text>
        <dbReference type="Rhea" id="RHEA:16249"/>
        <dbReference type="ChEBI" id="CHEBI:58225"/>
        <dbReference type="ChEBI" id="CHEBI:58247"/>
        <dbReference type="EC" id="5.1.3.15"/>
    </reaction>
</comment>
<evidence type="ECO:0000256" key="5">
    <source>
        <dbReference type="PIRSR" id="PIRSR016020-1"/>
    </source>
</evidence>
<organism evidence="6">
    <name type="scientific">Pasteurella multocida</name>
    <dbReference type="NCBI Taxonomy" id="747"/>
    <lineage>
        <taxon>Bacteria</taxon>
        <taxon>Pseudomonadati</taxon>
        <taxon>Pseudomonadota</taxon>
        <taxon>Gammaproteobacteria</taxon>
        <taxon>Pasteurellales</taxon>
        <taxon>Pasteurellaceae</taxon>
        <taxon>Pasteurella</taxon>
    </lineage>
</organism>
<evidence type="ECO:0000256" key="3">
    <source>
        <dbReference type="ARBA" id="ARBA00023235"/>
    </source>
</evidence>
<protein>
    <recommendedName>
        <fullName evidence="4">Putative glucose-6-phosphate 1-epimerase</fullName>
        <ecNumber evidence="4">5.1.3.15</ecNumber>
    </recommendedName>
</protein>
<gene>
    <name evidence="6" type="primary">PM0601</name>
</gene>
<dbReference type="InterPro" id="IPR008183">
    <property type="entry name" value="Aldose_1/G6P_1-epimerase"/>
</dbReference>
<dbReference type="PANTHER" id="PTHR11122:SF13">
    <property type="entry name" value="GLUCOSE-6-PHOSPHATE 1-EPIMERASE"/>
    <property type="match status" value="1"/>
</dbReference>
<dbReference type="GO" id="GO:0047938">
    <property type="term" value="F:glucose-6-phosphate 1-epimerase activity"/>
    <property type="evidence" value="ECO:0007669"/>
    <property type="project" value="UniProtKB-UniRule"/>
</dbReference>
<comment type="similarity">
    <text evidence="2 4">Belongs to the glucose-6-phosphate 1-epimerase family.</text>
</comment>
<dbReference type="AlphaFoldDB" id="A0A126QH80"/>
<dbReference type="GO" id="GO:0005975">
    <property type="term" value="P:carbohydrate metabolic process"/>
    <property type="evidence" value="ECO:0007669"/>
    <property type="project" value="InterPro"/>
</dbReference>
<dbReference type="PANTHER" id="PTHR11122">
    <property type="entry name" value="APOSPORY-ASSOCIATED PROTEIN C-RELATED"/>
    <property type="match status" value="1"/>
</dbReference>
<reference evidence="6" key="1">
    <citation type="submission" date="2015-01" db="EMBL/GenBank/DDBJ databases">
        <title>Draft genome sequence of Pasteurella multocida isolated from alpaca pneumonia.</title>
        <authorList>
            <person name="Maturrano L."/>
            <person name="Hurtado R."/>
            <person name="Allasi N."/>
            <person name="Juscamayta E."/>
            <person name="Fernandez D."/>
            <person name="Maximiliano J."/>
            <person name="Rimac R."/>
            <person name="Rosadio R."/>
        </authorList>
    </citation>
    <scope>NUCLEOTIDE SEQUENCE</scope>
    <source>
        <strain evidence="6">UNMSM</strain>
    </source>
</reference>
<dbReference type="InterPro" id="IPR014718">
    <property type="entry name" value="GH-type_carb-bd"/>
</dbReference>
<dbReference type="CDD" id="cd09020">
    <property type="entry name" value="D-hex-6-P-epi_like"/>
    <property type="match status" value="1"/>
</dbReference>
<evidence type="ECO:0000256" key="1">
    <source>
        <dbReference type="ARBA" id="ARBA00001096"/>
    </source>
</evidence>
<dbReference type="Gene3D" id="2.70.98.10">
    <property type="match status" value="1"/>
</dbReference>
<sequence length="274" mass="31713">MIQYKKIKQISPELTLCYYNQIPVLELNHPHLGEAKVALQGAQLLSWKPKSEQQDILWLSPIEPFLLGQAIRGGIPICYPWFGATKKPIHGTARLALWKLSHFDIDIEHARIELVLLDQQHIVEAKVVMLFSEKCELIFTHYGKQAAQAAFHTYFHVGNIEQVEITHLPTVCFNAVTQQQEQVSSSRRITQHTDCIYTLETPTNYILDHQFNRQIEVTHQNATETVLWNPWHSVMSAMQEQDYQNMLCLETARIYQLLHFGESIRVTLARKKSN</sequence>
<proteinExistence type="inferred from homology"/>
<evidence type="ECO:0000256" key="4">
    <source>
        <dbReference type="PIRNR" id="PIRNR016020"/>
    </source>
</evidence>
<dbReference type="EC" id="5.1.3.15" evidence="4"/>
<dbReference type="InterPro" id="IPR011013">
    <property type="entry name" value="Gal_mutarotase_sf_dom"/>
</dbReference>
<dbReference type="InterPro" id="IPR025532">
    <property type="entry name" value="G6P_1-epimerase"/>
</dbReference>
<evidence type="ECO:0000313" key="6">
    <source>
        <dbReference type="EMBL" id="AMK08156.1"/>
    </source>
</evidence>
<dbReference type="SUPFAM" id="SSF74650">
    <property type="entry name" value="Galactose mutarotase-like"/>
    <property type="match status" value="1"/>
</dbReference>